<dbReference type="Proteomes" id="UP000012073">
    <property type="component" value="Unassembled WGS sequence"/>
</dbReference>
<feature type="signal peptide" evidence="1">
    <location>
        <begin position="1"/>
        <end position="20"/>
    </location>
</feature>
<proteinExistence type="predicted"/>
<keyword evidence="1" id="KW-0732">Signal</keyword>
<reference evidence="3" key="1">
    <citation type="journal article" date="2013" name="Proc. Natl. Acad. Sci. U.S.A.">
        <title>Genome structure and metabolic features in the red seaweed Chondrus crispus shed light on evolution of the Archaeplastida.</title>
        <authorList>
            <person name="Collen J."/>
            <person name="Porcel B."/>
            <person name="Carre W."/>
            <person name="Ball S.G."/>
            <person name="Chaparro C."/>
            <person name="Tonon T."/>
            <person name="Barbeyron T."/>
            <person name="Michel G."/>
            <person name="Noel B."/>
            <person name="Valentin K."/>
            <person name="Elias M."/>
            <person name="Artiguenave F."/>
            <person name="Arun A."/>
            <person name="Aury J.M."/>
            <person name="Barbosa-Neto J.F."/>
            <person name="Bothwell J.H."/>
            <person name="Bouget F.Y."/>
            <person name="Brillet L."/>
            <person name="Cabello-Hurtado F."/>
            <person name="Capella-Gutierrez S."/>
            <person name="Charrier B."/>
            <person name="Cladiere L."/>
            <person name="Cock J.M."/>
            <person name="Coelho S.M."/>
            <person name="Colleoni C."/>
            <person name="Czjzek M."/>
            <person name="Da Silva C."/>
            <person name="Delage L."/>
            <person name="Denoeud F."/>
            <person name="Deschamps P."/>
            <person name="Dittami S.M."/>
            <person name="Gabaldon T."/>
            <person name="Gachon C.M."/>
            <person name="Groisillier A."/>
            <person name="Herve C."/>
            <person name="Jabbari K."/>
            <person name="Katinka M."/>
            <person name="Kloareg B."/>
            <person name="Kowalczyk N."/>
            <person name="Labadie K."/>
            <person name="Leblanc C."/>
            <person name="Lopez P.J."/>
            <person name="McLachlan D.H."/>
            <person name="Meslet-Cladiere L."/>
            <person name="Moustafa A."/>
            <person name="Nehr Z."/>
            <person name="Nyvall Collen P."/>
            <person name="Panaud O."/>
            <person name="Partensky F."/>
            <person name="Poulain J."/>
            <person name="Rensing S.A."/>
            <person name="Rousvoal S."/>
            <person name="Samson G."/>
            <person name="Symeonidi A."/>
            <person name="Weissenbach J."/>
            <person name="Zambounis A."/>
            <person name="Wincker P."/>
            <person name="Boyen C."/>
        </authorList>
    </citation>
    <scope>NUCLEOTIDE SEQUENCE [LARGE SCALE GENOMIC DNA]</scope>
    <source>
        <strain evidence="3">cv. Stackhouse</strain>
    </source>
</reference>
<dbReference type="PhylomeDB" id="R7QF16"/>
<sequence>MNSVPLALLTLAAVLSLASSKSGKNPCHPNRRVESLGVPCEGIYLPPGMCDNCELSAYDSRGNFNDCQAIYKIGEPACRSQIERYSELNPCDTVRKKQLEDFDDPDNRKALDYFVYSVCEECCDCIPRGARSSQYEERKRARPRTLTSLVRGNCPAHAHYDICRVWPEIRHVTRPGGTLRLGRPKACPKIREWFFSPASKGWAGQDNTDISRDVRNFLGNFNSVARCRRKSTWQRCTDLEVAQRRI</sequence>
<name>R7QF16_CHOCR</name>
<evidence type="ECO:0000256" key="1">
    <source>
        <dbReference type="SAM" id="SignalP"/>
    </source>
</evidence>
<dbReference type="RefSeq" id="XP_005716192.1">
    <property type="nucleotide sequence ID" value="XM_005716135.1"/>
</dbReference>
<dbReference type="AlphaFoldDB" id="R7QF16"/>
<evidence type="ECO:0000313" key="2">
    <source>
        <dbReference type="EMBL" id="CDF36373.1"/>
    </source>
</evidence>
<dbReference type="OrthoDB" id="9944at2759"/>
<dbReference type="KEGG" id="ccp:CHC_T00004700001"/>
<keyword evidence="3" id="KW-1185">Reference proteome</keyword>
<gene>
    <name evidence="2" type="ORF">CHC_T00004700001</name>
</gene>
<evidence type="ECO:0000313" key="3">
    <source>
        <dbReference type="Proteomes" id="UP000012073"/>
    </source>
</evidence>
<dbReference type="EMBL" id="HG001775">
    <property type="protein sequence ID" value="CDF36373.1"/>
    <property type="molecule type" value="Genomic_DNA"/>
</dbReference>
<protein>
    <submittedName>
        <fullName evidence="2">Uncharacterized protein</fullName>
    </submittedName>
</protein>
<dbReference type="Gramene" id="CDF36373">
    <property type="protein sequence ID" value="CDF36373"/>
    <property type="gene ID" value="CHC_T00004700001"/>
</dbReference>
<feature type="chain" id="PRO_5004454674" evidence="1">
    <location>
        <begin position="21"/>
        <end position="246"/>
    </location>
</feature>
<organism evidence="2 3">
    <name type="scientific">Chondrus crispus</name>
    <name type="common">Carrageen Irish moss</name>
    <name type="synonym">Polymorpha crispa</name>
    <dbReference type="NCBI Taxonomy" id="2769"/>
    <lineage>
        <taxon>Eukaryota</taxon>
        <taxon>Rhodophyta</taxon>
        <taxon>Florideophyceae</taxon>
        <taxon>Rhodymeniophycidae</taxon>
        <taxon>Gigartinales</taxon>
        <taxon>Gigartinaceae</taxon>
        <taxon>Chondrus</taxon>
    </lineage>
</organism>
<accession>R7QF16</accession>
<dbReference type="GeneID" id="17323926"/>